<evidence type="ECO:0000313" key="3">
    <source>
        <dbReference type="Proteomes" id="UP000199428"/>
    </source>
</evidence>
<name>A0A1G5RZD6_PSEXY</name>
<dbReference type="Proteomes" id="UP000199428">
    <property type="component" value="Unassembled WGS sequence"/>
</dbReference>
<keyword evidence="1" id="KW-0812">Transmembrane</keyword>
<reference evidence="2 3" key="1">
    <citation type="submission" date="2016-10" db="EMBL/GenBank/DDBJ databases">
        <authorList>
            <person name="de Groot N.N."/>
        </authorList>
    </citation>
    <scope>NUCLEOTIDE SEQUENCE [LARGE SCALE GENOMIC DNA]</scope>
    <source>
        <strain evidence="2 3">DSM 10317</strain>
    </source>
</reference>
<keyword evidence="1" id="KW-0472">Membrane</keyword>
<feature type="transmembrane region" description="Helical" evidence="1">
    <location>
        <begin position="7"/>
        <end position="29"/>
    </location>
</feature>
<keyword evidence="1" id="KW-1133">Transmembrane helix</keyword>
<organism evidence="2 3">
    <name type="scientific">Pseudobutyrivibrio xylanivorans</name>
    <dbReference type="NCBI Taxonomy" id="185007"/>
    <lineage>
        <taxon>Bacteria</taxon>
        <taxon>Bacillati</taxon>
        <taxon>Bacillota</taxon>
        <taxon>Clostridia</taxon>
        <taxon>Lachnospirales</taxon>
        <taxon>Lachnospiraceae</taxon>
        <taxon>Pseudobutyrivibrio</taxon>
    </lineage>
</organism>
<dbReference type="EMBL" id="FMWK01000009">
    <property type="protein sequence ID" value="SCZ79505.1"/>
    <property type="molecule type" value="Genomic_DNA"/>
</dbReference>
<evidence type="ECO:0000313" key="2">
    <source>
        <dbReference type="EMBL" id="SCZ79505.1"/>
    </source>
</evidence>
<dbReference type="AlphaFoldDB" id="A0A1G5RZD6"/>
<proteinExistence type="predicted"/>
<protein>
    <submittedName>
        <fullName evidence="2">Uncharacterized protein</fullName>
    </submittedName>
</protein>
<dbReference type="RefSeq" id="WP_028247977.1">
    <property type="nucleotide sequence ID" value="NZ_FMWK01000009.1"/>
</dbReference>
<sequence>MDIRLKYMVLFIILLMADIVLSIEAIHYYKNREEKTVYVPSINFIVKLLVYGVPSLLSVWLLLFVFDLSRVITSSYKTDEGYVTDINSSEINVDDSLFYFVGDTSEVEVGDYVRIEYLPFTRFGNFERLD</sequence>
<feature type="transmembrane region" description="Helical" evidence="1">
    <location>
        <begin position="49"/>
        <end position="68"/>
    </location>
</feature>
<gene>
    <name evidence="2" type="ORF">SAMN02910350_01806</name>
</gene>
<evidence type="ECO:0000256" key="1">
    <source>
        <dbReference type="SAM" id="Phobius"/>
    </source>
</evidence>
<accession>A0A1G5RZD6</accession>